<evidence type="ECO:0000259" key="3">
    <source>
        <dbReference type="SMART" id="SM00737"/>
    </source>
</evidence>
<gene>
    <name evidence="4" type="ORF">SPARVUS_LOCUS7501418</name>
</gene>
<reference evidence="4" key="1">
    <citation type="submission" date="2023-05" db="EMBL/GenBank/DDBJ databases">
        <authorList>
            <person name="Stuckert A."/>
        </authorList>
    </citation>
    <scope>NUCLEOTIDE SEQUENCE</scope>
</reference>
<dbReference type="SUPFAM" id="SSF63707">
    <property type="entry name" value="Ganglioside M2 (gm2) activator"/>
    <property type="match status" value="1"/>
</dbReference>
<sequence length="205" mass="22466">MGQVHYYFLFACVAVGYFSMVSATGFVINRTPLRVTAVNGFSWANCDSEGLPGKIHTLTVLPDPLSIPGEITVSTILNTTVELNSPVTVKVTAEKEFMHEWIKIPCLDDVGSCTYDDICDVLDQLIQPGQPCPEPLHSYGLPCHCPFQSGSYYFPVTSFYVPDIPLPSTFTSGNYRVTVVLSHGVQEIGCAKITFSLASSFSHWV</sequence>
<evidence type="ECO:0000313" key="5">
    <source>
        <dbReference type="Proteomes" id="UP001162483"/>
    </source>
</evidence>
<keyword evidence="1" id="KW-0732">Signal</keyword>
<dbReference type="InterPro" id="IPR028996">
    <property type="entry name" value="GM2-AP"/>
</dbReference>
<dbReference type="EMBL" id="CATNWA010014520">
    <property type="protein sequence ID" value="CAI9572785.1"/>
    <property type="molecule type" value="Genomic_DNA"/>
</dbReference>
<keyword evidence="5" id="KW-1185">Reference proteome</keyword>
<keyword evidence="2" id="KW-1133">Transmembrane helix</keyword>
<name>A0ABN9DJI3_9NEOB</name>
<dbReference type="InterPro" id="IPR036846">
    <property type="entry name" value="GM2-AP_sf"/>
</dbReference>
<evidence type="ECO:0000256" key="2">
    <source>
        <dbReference type="SAM" id="Phobius"/>
    </source>
</evidence>
<dbReference type="Proteomes" id="UP001162483">
    <property type="component" value="Unassembled WGS sequence"/>
</dbReference>
<comment type="caution">
    <text evidence="4">The sequence shown here is derived from an EMBL/GenBank/DDBJ whole genome shotgun (WGS) entry which is preliminary data.</text>
</comment>
<dbReference type="PANTHER" id="PTHR17357">
    <property type="entry name" value="GM2 GANGLIOSIDE ACTIVATOR PROTEIN"/>
    <property type="match status" value="1"/>
</dbReference>
<accession>A0ABN9DJI3</accession>
<organism evidence="4 5">
    <name type="scientific">Staurois parvus</name>
    <dbReference type="NCBI Taxonomy" id="386267"/>
    <lineage>
        <taxon>Eukaryota</taxon>
        <taxon>Metazoa</taxon>
        <taxon>Chordata</taxon>
        <taxon>Craniata</taxon>
        <taxon>Vertebrata</taxon>
        <taxon>Euteleostomi</taxon>
        <taxon>Amphibia</taxon>
        <taxon>Batrachia</taxon>
        <taxon>Anura</taxon>
        <taxon>Neobatrachia</taxon>
        <taxon>Ranoidea</taxon>
        <taxon>Ranidae</taxon>
        <taxon>Staurois</taxon>
    </lineage>
</organism>
<evidence type="ECO:0000313" key="4">
    <source>
        <dbReference type="EMBL" id="CAI9572785.1"/>
    </source>
</evidence>
<keyword evidence="2" id="KW-0472">Membrane</keyword>
<keyword evidence="2" id="KW-0812">Transmembrane</keyword>
<dbReference type="SMART" id="SM00737">
    <property type="entry name" value="ML"/>
    <property type="match status" value="1"/>
</dbReference>
<dbReference type="PANTHER" id="PTHR17357:SF0">
    <property type="entry name" value="GANGLIOSIDE GM2 ACTIVATOR"/>
    <property type="match status" value="1"/>
</dbReference>
<feature type="transmembrane region" description="Helical" evidence="2">
    <location>
        <begin position="6"/>
        <end position="28"/>
    </location>
</feature>
<feature type="domain" description="MD-2-related lipid-recognition" evidence="3">
    <location>
        <begin position="43"/>
        <end position="195"/>
    </location>
</feature>
<dbReference type="Gene3D" id="2.70.220.10">
    <property type="entry name" value="Ganglioside GM2 activator"/>
    <property type="match status" value="1"/>
</dbReference>
<evidence type="ECO:0000256" key="1">
    <source>
        <dbReference type="ARBA" id="ARBA00022729"/>
    </source>
</evidence>
<dbReference type="InterPro" id="IPR003172">
    <property type="entry name" value="ML_dom"/>
</dbReference>
<protein>
    <recommendedName>
        <fullName evidence="3">MD-2-related lipid-recognition domain-containing protein</fullName>
    </recommendedName>
</protein>
<dbReference type="Pfam" id="PF02221">
    <property type="entry name" value="E1_DerP2_DerF2"/>
    <property type="match status" value="1"/>
</dbReference>
<proteinExistence type="predicted"/>